<keyword evidence="3" id="KW-1185">Reference proteome</keyword>
<keyword evidence="1" id="KW-0812">Transmembrane</keyword>
<evidence type="ECO:0000313" key="2">
    <source>
        <dbReference type="EMBL" id="MFC7395555.1"/>
    </source>
</evidence>
<protein>
    <submittedName>
        <fullName evidence="2">Uncharacterized protein</fullName>
    </submittedName>
</protein>
<keyword evidence="1" id="KW-1133">Transmembrane helix</keyword>
<comment type="caution">
    <text evidence="2">The sequence shown here is derived from an EMBL/GenBank/DDBJ whole genome shotgun (WGS) entry which is preliminary data.</text>
</comment>
<evidence type="ECO:0000256" key="1">
    <source>
        <dbReference type="SAM" id="Phobius"/>
    </source>
</evidence>
<accession>A0ABW2Q4E7</accession>
<sequence>MTHHIAIEKNTNTYATVSITLALIGFAFGLIPVFGWLMFRIWMLAIFYGAVGLFKPYKRGLATAGIVVGALTLIYKIAFFHALIG</sequence>
<gene>
    <name evidence="2" type="ORF">ACFQRG_21845</name>
</gene>
<reference evidence="3" key="1">
    <citation type="journal article" date="2019" name="Int. J. Syst. Evol. Microbiol.">
        <title>The Global Catalogue of Microorganisms (GCM) 10K type strain sequencing project: providing services to taxonomists for standard genome sequencing and annotation.</title>
        <authorList>
            <consortium name="The Broad Institute Genomics Platform"/>
            <consortium name="The Broad Institute Genome Sequencing Center for Infectious Disease"/>
            <person name="Wu L."/>
            <person name="Ma J."/>
        </authorList>
    </citation>
    <scope>NUCLEOTIDE SEQUENCE [LARGE SCALE GENOMIC DNA]</scope>
    <source>
        <strain evidence="3">CGMCC 1.16305</strain>
    </source>
</reference>
<dbReference type="Proteomes" id="UP001596505">
    <property type="component" value="Unassembled WGS sequence"/>
</dbReference>
<dbReference type="EMBL" id="JBHTCO010000045">
    <property type="protein sequence ID" value="MFC7395555.1"/>
    <property type="molecule type" value="Genomic_DNA"/>
</dbReference>
<dbReference type="RefSeq" id="WP_380970338.1">
    <property type="nucleotide sequence ID" value="NZ_JBHTCO010000045.1"/>
</dbReference>
<name>A0ABW2Q4E7_9BACL</name>
<proteinExistence type="predicted"/>
<evidence type="ECO:0000313" key="3">
    <source>
        <dbReference type="Proteomes" id="UP001596505"/>
    </source>
</evidence>
<organism evidence="2 3">
    <name type="scientific">Scopulibacillus cellulosilyticus</name>
    <dbReference type="NCBI Taxonomy" id="2665665"/>
    <lineage>
        <taxon>Bacteria</taxon>
        <taxon>Bacillati</taxon>
        <taxon>Bacillota</taxon>
        <taxon>Bacilli</taxon>
        <taxon>Bacillales</taxon>
        <taxon>Sporolactobacillaceae</taxon>
        <taxon>Scopulibacillus</taxon>
    </lineage>
</organism>
<feature type="transmembrane region" description="Helical" evidence="1">
    <location>
        <begin position="61"/>
        <end position="84"/>
    </location>
</feature>
<keyword evidence="1" id="KW-0472">Membrane</keyword>
<feature type="transmembrane region" description="Helical" evidence="1">
    <location>
        <begin position="12"/>
        <end position="31"/>
    </location>
</feature>